<evidence type="ECO:0008006" key="4">
    <source>
        <dbReference type="Google" id="ProtNLM"/>
    </source>
</evidence>
<dbReference type="AlphaFoldDB" id="A0A1V6MI68"/>
<evidence type="ECO:0000313" key="3">
    <source>
        <dbReference type="Proteomes" id="UP000184286"/>
    </source>
</evidence>
<feature type="region of interest" description="Disordered" evidence="1">
    <location>
        <begin position="518"/>
        <end position="537"/>
    </location>
</feature>
<evidence type="ECO:0000256" key="1">
    <source>
        <dbReference type="SAM" id="MobiDB-lite"/>
    </source>
</evidence>
<reference evidence="2 3" key="2">
    <citation type="submission" date="2017-02" db="EMBL/GenBank/DDBJ databases">
        <title>Draft genome sequence of Streptomyces phaeoluteigriseus type strain DSM41896.</title>
        <authorList>
            <person name="Salih T.S."/>
            <person name="Algora Gallardo L."/>
            <person name="Melo Santos T."/>
            <person name="Filgueira Martinez S."/>
            <person name="Herron P.R."/>
        </authorList>
    </citation>
    <scope>NUCLEOTIDE SEQUENCE [LARGE SCALE GENOMIC DNA]</scope>
    <source>
        <strain evidence="2 3">DSM 41896</strain>
    </source>
</reference>
<sequence length="537" mass="59749">MPEDDSRHKPLRYWRALALAKADALEAALELAPRSHVRGEVLCALGRFDEGLALIAAEHGDDRAEWRMLRHAYWLRRAGRAREAAETIEQRLEEWATREEVEMRLAAVRAWLDVGEPSKIAPHLEVITRLSPGRGSALVAQNTRRLDWLPRDLARLANDPALAERGVWFLSQEQSQAAADSLEKGPEAPLGVLPGRQMWNALGDSVSFVPVAEVGVRAARTVYGEGCSAWLYVHPERPGRLWLCLSTRIPAFLWPELSSEPAALCAGLAPYRPEFAADAPHVRDLPRRLRLHVGWPQVPSPYHGTLEPMDHHTFGRVAVCSPFLEAIGWGSEQAEDPHVDFVDRGGMDALFANQSGGGHSTARPAAESYRTRWSRSIVTIEEHHSGYVVDVRYRPSPHPGHVTRLNERFGTALPDDLPLDCYGVVMHFSDDMDTVDELRASITPDLPSEDYWRLSALAALLHDSLELDACLAALPDTLTPVEVARVYGRLGFLLGRLSGHPRLDEDLQFGPFASLMRVSDPYDDEEDSEDGEETDNA</sequence>
<comment type="caution">
    <text evidence="2">The sequence shown here is derived from an EMBL/GenBank/DDBJ whole genome shotgun (WGS) entry which is preliminary data.</text>
</comment>
<feature type="compositionally biased region" description="Acidic residues" evidence="1">
    <location>
        <begin position="521"/>
        <end position="537"/>
    </location>
</feature>
<evidence type="ECO:0000313" key="2">
    <source>
        <dbReference type="EMBL" id="OQD52013.1"/>
    </source>
</evidence>
<accession>A0A1V6MI68</accession>
<reference evidence="3" key="1">
    <citation type="submission" date="2016-11" db="EMBL/GenBank/DDBJ databases">
        <authorList>
            <person name="Schniete J.K."/>
            <person name="Salih T."/>
            <person name="Algora Gallardo L."/>
            <person name="Martinez Fernandez S."/>
            <person name="Herron P.R."/>
        </authorList>
    </citation>
    <scope>NUCLEOTIDE SEQUENCE [LARGE SCALE GENOMIC DNA]</scope>
    <source>
        <strain evidence="3">DSM 41896</strain>
    </source>
</reference>
<dbReference type="Proteomes" id="UP000184286">
    <property type="component" value="Unassembled WGS sequence"/>
</dbReference>
<dbReference type="EMBL" id="MPOH02000023">
    <property type="protein sequence ID" value="OQD52013.1"/>
    <property type="molecule type" value="Genomic_DNA"/>
</dbReference>
<protein>
    <recommendedName>
        <fullName evidence="4">Tetratricopeptide repeat protein</fullName>
    </recommendedName>
</protein>
<proteinExistence type="predicted"/>
<gene>
    <name evidence="2" type="ORF">BM536_036880</name>
</gene>
<name>A0A1V6MI68_9ACTN</name>
<organism evidence="2 3">
    <name type="scientific">Streptomyces phaeoluteigriseus</name>
    <dbReference type="NCBI Taxonomy" id="114686"/>
    <lineage>
        <taxon>Bacteria</taxon>
        <taxon>Bacillati</taxon>
        <taxon>Actinomycetota</taxon>
        <taxon>Actinomycetes</taxon>
        <taxon>Kitasatosporales</taxon>
        <taxon>Streptomycetaceae</taxon>
        <taxon>Streptomyces</taxon>
        <taxon>Streptomyces aurantiacus group</taxon>
    </lineage>
</organism>